<dbReference type="NCBIfam" id="TIGR00083">
    <property type="entry name" value="ribF"/>
    <property type="match status" value="1"/>
</dbReference>
<dbReference type="PIRSF" id="PIRSF004491">
    <property type="entry name" value="FAD_Synth"/>
    <property type="match status" value="1"/>
</dbReference>
<comment type="caution">
    <text evidence="17">The sequence shown here is derived from an EMBL/GenBank/DDBJ whole genome shotgun (WGS) entry which is preliminary data.</text>
</comment>
<dbReference type="PANTHER" id="PTHR22749">
    <property type="entry name" value="RIBOFLAVIN KINASE/FMN ADENYLYLTRANSFERASE"/>
    <property type="match status" value="1"/>
</dbReference>
<keyword evidence="9 15" id="KW-0418">Kinase</keyword>
<comment type="catalytic activity">
    <reaction evidence="14 15">
        <text>FMN + ATP + H(+) = FAD + diphosphate</text>
        <dbReference type="Rhea" id="RHEA:17237"/>
        <dbReference type="ChEBI" id="CHEBI:15378"/>
        <dbReference type="ChEBI" id="CHEBI:30616"/>
        <dbReference type="ChEBI" id="CHEBI:33019"/>
        <dbReference type="ChEBI" id="CHEBI:57692"/>
        <dbReference type="ChEBI" id="CHEBI:58210"/>
        <dbReference type="EC" id="2.7.7.2"/>
    </reaction>
</comment>
<dbReference type="NCBIfam" id="NF004162">
    <property type="entry name" value="PRK05627.1-5"/>
    <property type="match status" value="1"/>
</dbReference>
<dbReference type="InterPro" id="IPR015864">
    <property type="entry name" value="FAD_synthase"/>
</dbReference>
<keyword evidence="6 15" id="KW-0808">Transferase</keyword>
<name>A0A3E2TJC7_9FIRM</name>
<dbReference type="Gene3D" id="2.40.30.30">
    <property type="entry name" value="Riboflavin kinase-like"/>
    <property type="match status" value="1"/>
</dbReference>
<evidence type="ECO:0000256" key="8">
    <source>
        <dbReference type="ARBA" id="ARBA00022741"/>
    </source>
</evidence>
<evidence type="ECO:0000313" key="17">
    <source>
        <dbReference type="EMBL" id="RGB77067.1"/>
    </source>
</evidence>
<evidence type="ECO:0000256" key="11">
    <source>
        <dbReference type="ARBA" id="ARBA00022840"/>
    </source>
</evidence>
<keyword evidence="8 15" id="KW-0547">Nucleotide-binding</keyword>
<dbReference type="UniPathway" id="UPA00276">
    <property type="reaction ID" value="UER00406"/>
</dbReference>
<evidence type="ECO:0000256" key="3">
    <source>
        <dbReference type="ARBA" id="ARBA00005201"/>
    </source>
</evidence>
<comment type="pathway">
    <text evidence="2 15">Cofactor biosynthesis; FAD biosynthesis; FAD from FMN: step 1/1.</text>
</comment>
<evidence type="ECO:0000256" key="6">
    <source>
        <dbReference type="ARBA" id="ARBA00022679"/>
    </source>
</evidence>
<feature type="domain" description="Riboflavin kinase" evidence="16">
    <location>
        <begin position="184"/>
        <end position="308"/>
    </location>
</feature>
<evidence type="ECO:0000256" key="7">
    <source>
        <dbReference type="ARBA" id="ARBA00022695"/>
    </source>
</evidence>
<evidence type="ECO:0000256" key="2">
    <source>
        <dbReference type="ARBA" id="ARBA00004726"/>
    </source>
</evidence>
<evidence type="ECO:0000256" key="15">
    <source>
        <dbReference type="PIRNR" id="PIRNR004491"/>
    </source>
</evidence>
<reference evidence="17 18" key="1">
    <citation type="submission" date="2018-08" db="EMBL/GenBank/DDBJ databases">
        <title>A genome reference for cultivated species of the human gut microbiota.</title>
        <authorList>
            <person name="Zou Y."/>
            <person name="Xue W."/>
            <person name="Luo G."/>
        </authorList>
    </citation>
    <scope>NUCLEOTIDE SEQUENCE [LARGE SCALE GENOMIC DNA]</scope>
    <source>
        <strain evidence="17 18">OF01-3</strain>
    </source>
</reference>
<dbReference type="OrthoDB" id="9803667at2"/>
<dbReference type="InterPro" id="IPR014729">
    <property type="entry name" value="Rossmann-like_a/b/a_fold"/>
</dbReference>
<proteinExistence type="inferred from homology"/>
<comment type="function">
    <text evidence="1">Catalyzes the phosphorylation of riboflavin to FMN followed by the adenylation of FMN to FAD.</text>
</comment>
<dbReference type="Pfam" id="PF01687">
    <property type="entry name" value="Flavokinase"/>
    <property type="match status" value="1"/>
</dbReference>
<dbReference type="SUPFAM" id="SSF82114">
    <property type="entry name" value="Riboflavin kinase-like"/>
    <property type="match status" value="1"/>
</dbReference>
<evidence type="ECO:0000256" key="13">
    <source>
        <dbReference type="ARBA" id="ARBA00047880"/>
    </source>
</evidence>
<evidence type="ECO:0000256" key="14">
    <source>
        <dbReference type="ARBA" id="ARBA00049494"/>
    </source>
</evidence>
<evidence type="ECO:0000313" key="18">
    <source>
        <dbReference type="Proteomes" id="UP000261011"/>
    </source>
</evidence>
<dbReference type="InterPro" id="IPR023465">
    <property type="entry name" value="Riboflavin_kinase_dom_sf"/>
</dbReference>
<dbReference type="GO" id="GO:0003919">
    <property type="term" value="F:FMN adenylyltransferase activity"/>
    <property type="evidence" value="ECO:0007669"/>
    <property type="project" value="UniProtKB-UniRule"/>
</dbReference>
<comment type="catalytic activity">
    <reaction evidence="13 15">
        <text>riboflavin + ATP = FMN + ADP + H(+)</text>
        <dbReference type="Rhea" id="RHEA:14357"/>
        <dbReference type="ChEBI" id="CHEBI:15378"/>
        <dbReference type="ChEBI" id="CHEBI:30616"/>
        <dbReference type="ChEBI" id="CHEBI:57986"/>
        <dbReference type="ChEBI" id="CHEBI:58210"/>
        <dbReference type="ChEBI" id="CHEBI:456216"/>
        <dbReference type="EC" id="2.7.1.26"/>
    </reaction>
</comment>
<evidence type="ECO:0000256" key="5">
    <source>
        <dbReference type="ARBA" id="ARBA00022643"/>
    </source>
</evidence>
<dbReference type="Gene3D" id="3.40.50.620">
    <property type="entry name" value="HUPs"/>
    <property type="match status" value="1"/>
</dbReference>
<dbReference type="FunFam" id="3.40.50.620:FF:000021">
    <property type="entry name" value="Riboflavin biosynthesis protein"/>
    <property type="match status" value="1"/>
</dbReference>
<keyword evidence="5 15" id="KW-0288">FMN</keyword>
<dbReference type="InterPro" id="IPR015865">
    <property type="entry name" value="Riboflavin_kinase_bac/euk"/>
</dbReference>
<keyword evidence="18" id="KW-1185">Reference proteome</keyword>
<dbReference type="GO" id="GO:0006747">
    <property type="term" value="P:FAD biosynthetic process"/>
    <property type="evidence" value="ECO:0007669"/>
    <property type="project" value="UniProtKB-UniRule"/>
</dbReference>
<keyword evidence="7 15" id="KW-0548">Nucleotidyltransferase</keyword>
<dbReference type="SMART" id="SM00904">
    <property type="entry name" value="Flavokinase"/>
    <property type="match status" value="1"/>
</dbReference>
<comment type="pathway">
    <text evidence="3 15">Cofactor biosynthesis; FMN biosynthesis; FMN from riboflavin (ATP route): step 1/1.</text>
</comment>
<dbReference type="GO" id="GO:0009398">
    <property type="term" value="P:FMN biosynthetic process"/>
    <property type="evidence" value="ECO:0007669"/>
    <property type="project" value="UniProtKB-UniRule"/>
</dbReference>
<keyword evidence="11 15" id="KW-0067">ATP-binding</keyword>
<accession>A0A3E2TJC7</accession>
<evidence type="ECO:0000256" key="10">
    <source>
        <dbReference type="ARBA" id="ARBA00022827"/>
    </source>
</evidence>
<dbReference type="AlphaFoldDB" id="A0A3E2TJC7"/>
<keyword evidence="12" id="KW-0511">Multifunctional enzyme</keyword>
<dbReference type="InterPro" id="IPR023468">
    <property type="entry name" value="Riboflavin_kinase"/>
</dbReference>
<protein>
    <recommendedName>
        <fullName evidence="15">Riboflavin biosynthesis protein</fullName>
    </recommendedName>
    <domain>
        <recommendedName>
            <fullName evidence="15">Riboflavin kinase</fullName>
            <ecNumber evidence="15">2.7.1.26</ecNumber>
        </recommendedName>
        <alternativeName>
            <fullName evidence="15">Flavokinase</fullName>
        </alternativeName>
    </domain>
    <domain>
        <recommendedName>
            <fullName evidence="15">FMN adenylyltransferase</fullName>
            <ecNumber evidence="15">2.7.7.2</ecNumber>
        </recommendedName>
        <alternativeName>
            <fullName evidence="15">FAD pyrophosphorylase</fullName>
        </alternativeName>
        <alternativeName>
            <fullName evidence="15">FAD synthase</fullName>
        </alternativeName>
    </domain>
</protein>
<dbReference type="EC" id="2.7.1.26" evidence="15"/>
<keyword evidence="10 15" id="KW-0274">FAD</keyword>
<dbReference type="CDD" id="cd02064">
    <property type="entry name" value="FAD_synthetase_N"/>
    <property type="match status" value="1"/>
</dbReference>
<evidence type="ECO:0000256" key="4">
    <source>
        <dbReference type="ARBA" id="ARBA00022630"/>
    </source>
</evidence>
<dbReference type="UniPathway" id="UPA00277">
    <property type="reaction ID" value="UER00407"/>
</dbReference>
<dbReference type="GO" id="GO:0008531">
    <property type="term" value="F:riboflavin kinase activity"/>
    <property type="evidence" value="ECO:0007669"/>
    <property type="project" value="UniProtKB-UniRule"/>
</dbReference>
<dbReference type="GO" id="GO:0009231">
    <property type="term" value="P:riboflavin biosynthetic process"/>
    <property type="evidence" value="ECO:0007669"/>
    <property type="project" value="InterPro"/>
</dbReference>
<dbReference type="InterPro" id="IPR002606">
    <property type="entry name" value="Riboflavin_kinase_bac"/>
</dbReference>
<comment type="similarity">
    <text evidence="15">Belongs to the ribF family.</text>
</comment>
<dbReference type="Proteomes" id="UP000261011">
    <property type="component" value="Unassembled WGS sequence"/>
</dbReference>
<gene>
    <name evidence="17" type="ORF">DXA39_02240</name>
</gene>
<evidence type="ECO:0000259" key="16">
    <source>
        <dbReference type="SMART" id="SM00904"/>
    </source>
</evidence>
<sequence length="312" mass="36675">MKDNIKVYDLDMGMTDFEPKAVSLGNFDGIHKGHQKLMKRNVEVSRSQNLVPSVLLFKENSKKTLIDEKEYLTSIDDKIEILSDLGIDTFCILDFNEEFRSLSPKDFITKILYDKLNTKYVIIGEDYRFGKDALGDKEILKKYEDEYSYKTEVVDFELDDGEKISSRTIRELIKKGQVEKANKYLNRYYKIRGEVVHGHKRGRTLNFPTANLKTNFSYTIPADGVYLTRVKVLDEYHYALSNIGSNPTFENDIRNIETYILNFDKDIYEENISIEFLEFFRSDIKFNSKEELIEQMESDKKRAYESLEKKYL</sequence>
<dbReference type="GO" id="GO:0005524">
    <property type="term" value="F:ATP binding"/>
    <property type="evidence" value="ECO:0007669"/>
    <property type="project" value="UniProtKB-UniRule"/>
</dbReference>
<dbReference type="FunFam" id="2.40.30.30:FF:000003">
    <property type="entry name" value="Riboflavin biosynthesis protein"/>
    <property type="match status" value="1"/>
</dbReference>
<dbReference type="EC" id="2.7.7.2" evidence="15"/>
<keyword evidence="4 15" id="KW-0285">Flavoprotein</keyword>
<dbReference type="SUPFAM" id="SSF52374">
    <property type="entry name" value="Nucleotidylyl transferase"/>
    <property type="match status" value="1"/>
</dbReference>
<evidence type="ECO:0000256" key="9">
    <source>
        <dbReference type="ARBA" id="ARBA00022777"/>
    </source>
</evidence>
<dbReference type="PANTHER" id="PTHR22749:SF6">
    <property type="entry name" value="RIBOFLAVIN KINASE"/>
    <property type="match status" value="1"/>
</dbReference>
<dbReference type="EMBL" id="QVEU01000002">
    <property type="protein sequence ID" value="RGB77067.1"/>
    <property type="molecule type" value="Genomic_DNA"/>
</dbReference>
<evidence type="ECO:0000256" key="12">
    <source>
        <dbReference type="ARBA" id="ARBA00023268"/>
    </source>
</evidence>
<evidence type="ECO:0000256" key="1">
    <source>
        <dbReference type="ARBA" id="ARBA00002121"/>
    </source>
</evidence>
<organism evidence="17 18">
    <name type="scientific">Anaerococcus nagyae</name>
    <dbReference type="NCBI Taxonomy" id="1755241"/>
    <lineage>
        <taxon>Bacteria</taxon>
        <taxon>Bacillati</taxon>
        <taxon>Bacillota</taxon>
        <taxon>Tissierellia</taxon>
        <taxon>Tissierellales</taxon>
        <taxon>Peptoniphilaceae</taxon>
        <taxon>Anaerococcus</taxon>
    </lineage>
</organism>
<dbReference type="Pfam" id="PF06574">
    <property type="entry name" value="FAD_syn"/>
    <property type="match status" value="1"/>
</dbReference>
<dbReference type="RefSeq" id="WP_117520681.1">
    <property type="nucleotide sequence ID" value="NZ_JBHWMK010000037.1"/>
</dbReference>